<evidence type="ECO:0000313" key="3">
    <source>
        <dbReference type="Proteomes" id="UP001358586"/>
    </source>
</evidence>
<dbReference type="EMBL" id="JARKNE010000002">
    <property type="protein sequence ID" value="KAK5842737.1"/>
    <property type="molecule type" value="Genomic_DNA"/>
</dbReference>
<comment type="caution">
    <text evidence="2">The sequence shown here is derived from an EMBL/GenBank/DDBJ whole genome shotgun (WGS) entry which is preliminary data.</text>
</comment>
<dbReference type="PROSITE" id="PS50878">
    <property type="entry name" value="RT_POL"/>
    <property type="match status" value="1"/>
</dbReference>
<dbReference type="InterPro" id="IPR051320">
    <property type="entry name" value="Viral_Replic_Matur_Polypro"/>
</dbReference>
<dbReference type="Proteomes" id="UP001358586">
    <property type="component" value="Chromosome 2"/>
</dbReference>
<dbReference type="InterPro" id="IPR043128">
    <property type="entry name" value="Rev_trsase/Diguanyl_cyclase"/>
</dbReference>
<dbReference type="InterPro" id="IPR000477">
    <property type="entry name" value="RT_dom"/>
</dbReference>
<feature type="domain" description="Reverse transcriptase" evidence="1">
    <location>
        <begin position="1"/>
        <end position="82"/>
    </location>
</feature>
<reference evidence="2 3" key="1">
    <citation type="submission" date="2023-03" db="EMBL/GenBank/DDBJ databases">
        <title>WGS of Gossypium arboreum.</title>
        <authorList>
            <person name="Yu D."/>
        </authorList>
    </citation>
    <scope>NUCLEOTIDE SEQUENCE [LARGE SCALE GENOMIC DNA]</scope>
    <source>
        <tissue evidence="2">Leaf</tissue>
    </source>
</reference>
<keyword evidence="3" id="KW-1185">Reference proteome</keyword>
<name>A0ABR0QV18_GOSAR</name>
<gene>
    <name evidence="2" type="ORF">PVK06_005125</name>
</gene>
<proteinExistence type="predicted"/>
<sequence length="149" mass="17301">MPFGLTNAPAAFMDLMNRVFQPFLDQFVVVFIDDILVYSKTEAKHDEHLCIVLQVLREKELYAKFSKCEFWLREVTFLGHVVSAEGIKVDPRKIEEVLEWKPPRSVSEIRSFLGLAGYYRRFVEGFSVLATPLTKLIRKGVPFVWTETQ</sequence>
<dbReference type="Pfam" id="PF00078">
    <property type="entry name" value="RVT_1"/>
    <property type="match status" value="1"/>
</dbReference>
<dbReference type="Gene3D" id="3.30.70.270">
    <property type="match status" value="2"/>
</dbReference>
<accession>A0ABR0QV18</accession>
<dbReference type="InterPro" id="IPR043502">
    <property type="entry name" value="DNA/RNA_pol_sf"/>
</dbReference>
<dbReference type="CDD" id="cd01647">
    <property type="entry name" value="RT_LTR"/>
    <property type="match status" value="1"/>
</dbReference>
<evidence type="ECO:0000259" key="1">
    <source>
        <dbReference type="PROSITE" id="PS50878"/>
    </source>
</evidence>
<organism evidence="2 3">
    <name type="scientific">Gossypium arboreum</name>
    <name type="common">Tree cotton</name>
    <name type="synonym">Gossypium nanking</name>
    <dbReference type="NCBI Taxonomy" id="29729"/>
    <lineage>
        <taxon>Eukaryota</taxon>
        <taxon>Viridiplantae</taxon>
        <taxon>Streptophyta</taxon>
        <taxon>Embryophyta</taxon>
        <taxon>Tracheophyta</taxon>
        <taxon>Spermatophyta</taxon>
        <taxon>Magnoliopsida</taxon>
        <taxon>eudicotyledons</taxon>
        <taxon>Gunneridae</taxon>
        <taxon>Pentapetalae</taxon>
        <taxon>rosids</taxon>
        <taxon>malvids</taxon>
        <taxon>Malvales</taxon>
        <taxon>Malvaceae</taxon>
        <taxon>Malvoideae</taxon>
        <taxon>Gossypium</taxon>
    </lineage>
</organism>
<dbReference type="PANTHER" id="PTHR33064:SF37">
    <property type="entry name" value="RIBONUCLEASE H"/>
    <property type="match status" value="1"/>
</dbReference>
<dbReference type="SUPFAM" id="SSF56672">
    <property type="entry name" value="DNA/RNA polymerases"/>
    <property type="match status" value="1"/>
</dbReference>
<evidence type="ECO:0000313" key="2">
    <source>
        <dbReference type="EMBL" id="KAK5842737.1"/>
    </source>
</evidence>
<dbReference type="PANTHER" id="PTHR33064">
    <property type="entry name" value="POL PROTEIN"/>
    <property type="match status" value="1"/>
</dbReference>
<protein>
    <recommendedName>
        <fullName evidence="1">Reverse transcriptase domain-containing protein</fullName>
    </recommendedName>
</protein>